<dbReference type="HOGENOM" id="CLU_2092714_0_0_11"/>
<dbReference type="STRING" id="401472.CUREI_03040"/>
<evidence type="ECO:0000313" key="1">
    <source>
        <dbReference type="EMBL" id="AIL96408.1"/>
    </source>
</evidence>
<keyword evidence="2" id="KW-0614">Plasmid</keyword>
<dbReference type="Proteomes" id="UP000028939">
    <property type="component" value="Chromosome"/>
</dbReference>
<dbReference type="OrthoDB" id="9787225at2"/>
<evidence type="ECO:0000313" key="2">
    <source>
        <dbReference type="EMBL" id="AIL97812.1"/>
    </source>
</evidence>
<reference evidence="1 3" key="1">
    <citation type="submission" date="2014-08" db="EMBL/GenBank/DDBJ databases">
        <title>Complete genome sequence of Corynebacterium ureicelerivorans DSM 45051, a lipophilic and urea-splitting isolate from a blood culture of a septicaemia patient.</title>
        <authorList>
            <person name="Tippelt A."/>
            <person name="Albersmeier A."/>
            <person name="Brinkrolf K."/>
            <person name="Ruckert C."/>
            <person name="Tauch A."/>
        </authorList>
    </citation>
    <scope>NUCLEOTIDE SEQUENCE [LARGE SCALE GENOMIC DNA]</scope>
    <source>
        <strain evidence="1 3">IMMIB RIV-2301</strain>
        <plasmid evidence="3">Plasmid unnamed</plasmid>
        <plasmid evidence="2">unnamed</plasmid>
    </source>
</reference>
<dbReference type="EMBL" id="CP009216">
    <property type="protein sequence ID" value="AIL97812.1"/>
    <property type="molecule type" value="Genomic_DNA"/>
</dbReference>
<dbReference type="Proteomes" id="UP000028939">
    <property type="component" value="Plasmid unnamed"/>
</dbReference>
<geneLocation type="plasmid" evidence="2">
    <name>unnamed</name>
</geneLocation>
<gene>
    <name evidence="1" type="ORF">CUREI_03040</name>
    <name evidence="2" type="ORF">CUREI_11570</name>
</gene>
<organism evidence="1 3">
    <name type="scientific">Corynebacterium ureicelerivorans</name>
    <dbReference type="NCBI Taxonomy" id="401472"/>
    <lineage>
        <taxon>Bacteria</taxon>
        <taxon>Bacillati</taxon>
        <taxon>Actinomycetota</taxon>
        <taxon>Actinomycetes</taxon>
        <taxon>Mycobacteriales</taxon>
        <taxon>Corynebacteriaceae</taxon>
        <taxon>Corynebacterium</taxon>
    </lineage>
</organism>
<protein>
    <submittedName>
        <fullName evidence="1">Uncharacterized protein</fullName>
    </submittedName>
</protein>
<proteinExistence type="predicted"/>
<accession>A0A077HHA6</accession>
<dbReference type="RefSeq" id="WP_038610226.1">
    <property type="nucleotide sequence ID" value="NZ_CP009215.1"/>
</dbReference>
<sequence>MSRWEVKQHIYSRKWLAYPRDYHSLRPQTVVDASVPCVRMFHHHAEAVAYADRMARTREVVLPRNHDLKKSVHKDINGDLYANYSSANYWAQDNWNKGPKPLALALLALAEQEEHT</sequence>
<dbReference type="KEGG" id="cuv:CUREI_11570"/>
<keyword evidence="3" id="KW-1185">Reference proteome</keyword>
<dbReference type="KEGG" id="cuv:CUREI_03040"/>
<dbReference type="EMBL" id="CP009215">
    <property type="protein sequence ID" value="AIL96408.1"/>
    <property type="molecule type" value="Genomic_DNA"/>
</dbReference>
<evidence type="ECO:0000313" key="3">
    <source>
        <dbReference type="Proteomes" id="UP000028939"/>
    </source>
</evidence>
<dbReference type="AlphaFoldDB" id="A0A077HHA6"/>
<name>A0A077HHA6_9CORY</name>